<proteinExistence type="predicted"/>
<evidence type="ECO:0000313" key="2">
    <source>
        <dbReference type="EMBL" id="JAD29152.1"/>
    </source>
</evidence>
<evidence type="ECO:0000256" key="1">
    <source>
        <dbReference type="SAM" id="MobiDB-lite"/>
    </source>
</evidence>
<organism evidence="2">
    <name type="scientific">Arundo donax</name>
    <name type="common">Giant reed</name>
    <name type="synonym">Donax arundinaceus</name>
    <dbReference type="NCBI Taxonomy" id="35708"/>
    <lineage>
        <taxon>Eukaryota</taxon>
        <taxon>Viridiplantae</taxon>
        <taxon>Streptophyta</taxon>
        <taxon>Embryophyta</taxon>
        <taxon>Tracheophyta</taxon>
        <taxon>Spermatophyta</taxon>
        <taxon>Magnoliopsida</taxon>
        <taxon>Liliopsida</taxon>
        <taxon>Poales</taxon>
        <taxon>Poaceae</taxon>
        <taxon>PACMAD clade</taxon>
        <taxon>Arundinoideae</taxon>
        <taxon>Arundineae</taxon>
        <taxon>Arundo</taxon>
    </lineage>
</organism>
<name>A0A0A8Z2U8_ARUDO</name>
<accession>A0A0A8Z2U8</accession>
<sequence>MTDPVQGAAVCRPATVQKVSVHALHDHVMPGAMMRWTPSVGTACSWTAPEGAPWRAPTREAAASRATVSTSPR</sequence>
<dbReference type="AlphaFoldDB" id="A0A0A8Z2U8"/>
<feature type="region of interest" description="Disordered" evidence="1">
    <location>
        <begin position="50"/>
        <end position="73"/>
    </location>
</feature>
<reference evidence="2" key="2">
    <citation type="journal article" date="2015" name="Data Brief">
        <title>Shoot transcriptome of the giant reed, Arundo donax.</title>
        <authorList>
            <person name="Barrero R.A."/>
            <person name="Guerrero F.D."/>
            <person name="Moolhuijzen P."/>
            <person name="Goolsby J.A."/>
            <person name="Tidwell J."/>
            <person name="Bellgard S.E."/>
            <person name="Bellgard M.I."/>
        </authorList>
    </citation>
    <scope>NUCLEOTIDE SEQUENCE</scope>
    <source>
        <tissue evidence="2">Shoot tissue taken approximately 20 cm above the soil surface</tissue>
    </source>
</reference>
<dbReference type="EMBL" id="GBRH01268743">
    <property type="protein sequence ID" value="JAD29152.1"/>
    <property type="molecule type" value="Transcribed_RNA"/>
</dbReference>
<reference evidence="2" key="1">
    <citation type="submission" date="2014-09" db="EMBL/GenBank/DDBJ databases">
        <authorList>
            <person name="Magalhaes I.L.F."/>
            <person name="Oliveira U."/>
            <person name="Santos F.R."/>
            <person name="Vidigal T.H.D.A."/>
            <person name="Brescovit A.D."/>
            <person name="Santos A.J."/>
        </authorList>
    </citation>
    <scope>NUCLEOTIDE SEQUENCE</scope>
    <source>
        <tissue evidence="2">Shoot tissue taken approximately 20 cm above the soil surface</tissue>
    </source>
</reference>
<protein>
    <submittedName>
        <fullName evidence="2">Uncharacterized protein</fullName>
    </submittedName>
</protein>